<feature type="compositionally biased region" description="Basic residues" evidence="6">
    <location>
        <begin position="1"/>
        <end position="14"/>
    </location>
</feature>
<comment type="subcellular location">
    <subcellularLocation>
        <location evidence="1">Membrane</location>
    </subcellularLocation>
</comment>
<keyword evidence="5" id="KW-0175">Coiled coil</keyword>
<feature type="compositionally biased region" description="Basic and acidic residues" evidence="6">
    <location>
        <begin position="66"/>
        <end position="86"/>
    </location>
</feature>
<dbReference type="EMBL" id="PVBR01000004">
    <property type="protein sequence ID" value="PRD44460.1"/>
    <property type="molecule type" value="Genomic_DNA"/>
</dbReference>
<dbReference type="AlphaFoldDB" id="A0A2S9IVF1"/>
<feature type="compositionally biased region" description="Low complexity" evidence="6">
    <location>
        <begin position="93"/>
        <end position="124"/>
    </location>
</feature>
<reference evidence="7 8" key="1">
    <citation type="submission" date="2018-02" db="EMBL/GenBank/DDBJ databases">
        <title>The draft genome of Phyllobacterium sp. 1N-3.</title>
        <authorList>
            <person name="Liu L."/>
            <person name="Li L."/>
            <person name="Zhang X."/>
            <person name="Wang T."/>
            <person name="Liang L."/>
        </authorList>
    </citation>
    <scope>NUCLEOTIDE SEQUENCE [LARGE SCALE GENOMIC DNA]</scope>
    <source>
        <strain evidence="7 8">1N-3</strain>
    </source>
</reference>
<dbReference type="Pfam" id="PF09731">
    <property type="entry name" value="Mitofilin"/>
    <property type="match status" value="1"/>
</dbReference>
<evidence type="ECO:0000313" key="8">
    <source>
        <dbReference type="Proteomes" id="UP000239434"/>
    </source>
</evidence>
<accession>A0A2S9IVF1</accession>
<dbReference type="GO" id="GO:0016020">
    <property type="term" value="C:membrane"/>
    <property type="evidence" value="ECO:0007669"/>
    <property type="project" value="UniProtKB-SubCell"/>
</dbReference>
<evidence type="ECO:0000256" key="5">
    <source>
        <dbReference type="SAM" id="Coils"/>
    </source>
</evidence>
<evidence type="ECO:0000313" key="7">
    <source>
        <dbReference type="EMBL" id="PRD44460.1"/>
    </source>
</evidence>
<evidence type="ECO:0000256" key="3">
    <source>
        <dbReference type="ARBA" id="ARBA00022989"/>
    </source>
</evidence>
<feature type="region of interest" description="Disordered" evidence="6">
    <location>
        <begin position="168"/>
        <end position="204"/>
    </location>
</feature>
<comment type="caution">
    <text evidence="7">The sequence shown here is derived from an EMBL/GenBank/DDBJ whole genome shotgun (WGS) entry which is preliminary data.</text>
</comment>
<keyword evidence="3" id="KW-1133">Transmembrane helix</keyword>
<gene>
    <name evidence="7" type="ORF">C5748_07775</name>
</gene>
<dbReference type="InterPro" id="IPR019133">
    <property type="entry name" value="MIC60"/>
</dbReference>
<proteinExistence type="predicted"/>
<evidence type="ECO:0000256" key="4">
    <source>
        <dbReference type="ARBA" id="ARBA00023136"/>
    </source>
</evidence>
<organism evidence="7 8">
    <name type="scientific">Phyllobacterium phragmitis</name>
    <dbReference type="NCBI Taxonomy" id="2670329"/>
    <lineage>
        <taxon>Bacteria</taxon>
        <taxon>Pseudomonadati</taxon>
        <taxon>Pseudomonadota</taxon>
        <taxon>Alphaproteobacteria</taxon>
        <taxon>Hyphomicrobiales</taxon>
        <taxon>Phyllobacteriaceae</taxon>
        <taxon>Phyllobacterium</taxon>
    </lineage>
</organism>
<name>A0A2S9IVF1_9HYPH</name>
<protein>
    <recommendedName>
        <fullName evidence="9">Phage tail protein</fullName>
    </recommendedName>
</protein>
<keyword evidence="2" id="KW-0812">Transmembrane</keyword>
<dbReference type="Proteomes" id="UP000239434">
    <property type="component" value="Unassembled WGS sequence"/>
</dbReference>
<evidence type="ECO:0008006" key="9">
    <source>
        <dbReference type="Google" id="ProtNLM"/>
    </source>
</evidence>
<feature type="region of interest" description="Disordered" evidence="6">
    <location>
        <begin position="1"/>
        <end position="124"/>
    </location>
</feature>
<keyword evidence="4" id="KW-0472">Membrane</keyword>
<evidence type="ECO:0000256" key="1">
    <source>
        <dbReference type="ARBA" id="ARBA00004370"/>
    </source>
</evidence>
<evidence type="ECO:0000256" key="6">
    <source>
        <dbReference type="SAM" id="MobiDB-lite"/>
    </source>
</evidence>
<evidence type="ECO:0000256" key="2">
    <source>
        <dbReference type="ARBA" id="ARBA00022692"/>
    </source>
</evidence>
<feature type="coiled-coil region" evidence="5">
    <location>
        <begin position="230"/>
        <end position="285"/>
    </location>
</feature>
<sequence>MAKSGTPRHSKSARKPVTIDLDPSQVKRVSEPAEANPKSAPGARTPPAEPVGDFSKKPKAAPVKPDGAKPDGAKPGHAQMKTEELFAGKSKPRPSATASAASAAGRGPAAAQPAKPASNSGGGFSALAAGLAGGVIALAGAAALQWGNVLPSPGGDGSADRLARIEQEIAQLRAAPPPAAGLDEESRAQLAEAHDTARQALQHAQGAASDIAALKQAVEAQPAGDNTAPAQELTGRIAALEEKLASAQAQAAQAANAASDDSSSIAEVQSKLAALENRVAESSRQPAIAAAIAATALKSAIDRGGSFAAELDAYASVAPQSADIEALRKFAGTGVPTVADLNSRFGQVADRIVATESDVDPNAGFVDQLMASARSLVKVRPVGEVSGEGVGAITARIETALAAGDLDRAITEWETLPDDAKAVSADFADEMKARRDTDALVARTLAAALKPATPASPATPSAN</sequence>
<feature type="compositionally biased region" description="Basic and acidic residues" evidence="6">
    <location>
        <begin position="184"/>
        <end position="197"/>
    </location>
</feature>
<dbReference type="RefSeq" id="WP_105741347.1">
    <property type="nucleotide sequence ID" value="NZ_PVBR01000004.1"/>
</dbReference>
<keyword evidence="8" id="KW-1185">Reference proteome</keyword>